<dbReference type="EnsemblMetazoa" id="SMAR007483-RA">
    <property type="protein sequence ID" value="SMAR007483-PA"/>
    <property type="gene ID" value="SMAR007483"/>
</dbReference>
<protein>
    <recommendedName>
        <fullName evidence="1">PH domain-containing protein</fullName>
    </recommendedName>
</protein>
<organism evidence="2 3">
    <name type="scientific">Strigamia maritima</name>
    <name type="common">European centipede</name>
    <name type="synonym">Geophilus maritimus</name>
    <dbReference type="NCBI Taxonomy" id="126957"/>
    <lineage>
        <taxon>Eukaryota</taxon>
        <taxon>Metazoa</taxon>
        <taxon>Ecdysozoa</taxon>
        <taxon>Arthropoda</taxon>
        <taxon>Myriapoda</taxon>
        <taxon>Chilopoda</taxon>
        <taxon>Pleurostigmophora</taxon>
        <taxon>Geophilomorpha</taxon>
        <taxon>Linotaeniidae</taxon>
        <taxon>Strigamia</taxon>
    </lineage>
</organism>
<evidence type="ECO:0000313" key="2">
    <source>
        <dbReference type="EnsemblMetazoa" id="SMAR007483-PA"/>
    </source>
</evidence>
<dbReference type="eggNOG" id="ENOG502S5XT">
    <property type="taxonomic scope" value="Eukaryota"/>
</dbReference>
<dbReference type="Gene3D" id="2.30.29.30">
    <property type="entry name" value="Pleckstrin-homology domain (PH domain)/Phosphotyrosine-binding domain (PTB)"/>
    <property type="match status" value="1"/>
</dbReference>
<dbReference type="OMA" id="ELDYWIL"/>
<evidence type="ECO:0000313" key="3">
    <source>
        <dbReference type="Proteomes" id="UP000014500"/>
    </source>
</evidence>
<feature type="domain" description="PH" evidence="1">
    <location>
        <begin position="81"/>
        <end position="132"/>
    </location>
</feature>
<name>T1J1R1_STRMM</name>
<dbReference type="Proteomes" id="UP000014500">
    <property type="component" value="Unassembled WGS sequence"/>
</dbReference>
<dbReference type="SUPFAM" id="SSF50729">
    <property type="entry name" value="PH domain-like"/>
    <property type="match status" value="1"/>
</dbReference>
<dbReference type="HOGENOM" id="CLU_1724609_0_0_1"/>
<dbReference type="InterPro" id="IPR001849">
    <property type="entry name" value="PH_domain"/>
</dbReference>
<keyword evidence="3" id="KW-1185">Reference proteome</keyword>
<dbReference type="EMBL" id="JH431789">
    <property type="status" value="NOT_ANNOTATED_CDS"/>
    <property type="molecule type" value="Genomic_DNA"/>
</dbReference>
<sequence length="152" mass="16809">MRHSSASEFEMPMEMPSPSASTRIIGIGDGGEIMWGRLVVMGKAGVGCGEQRVIVKVYRTSLEHFAIVYPDKSVANPCGCLNLKNSRVEPVDNCDCSFRVVHKSCDVPAIQFRAESEEKRNVWLSAMYSEVTRTNSHGSISLPVVVEEDEEE</sequence>
<dbReference type="AlphaFoldDB" id="T1J1R1"/>
<dbReference type="InterPro" id="IPR011993">
    <property type="entry name" value="PH-like_dom_sf"/>
</dbReference>
<dbReference type="PhylomeDB" id="T1J1R1"/>
<dbReference type="PROSITE" id="PS50003">
    <property type="entry name" value="PH_DOMAIN"/>
    <property type="match status" value="1"/>
</dbReference>
<accession>T1J1R1</accession>
<proteinExistence type="predicted"/>
<reference evidence="2" key="2">
    <citation type="submission" date="2015-02" db="UniProtKB">
        <authorList>
            <consortium name="EnsemblMetazoa"/>
        </authorList>
    </citation>
    <scope>IDENTIFICATION</scope>
</reference>
<reference evidence="3" key="1">
    <citation type="submission" date="2011-05" db="EMBL/GenBank/DDBJ databases">
        <authorList>
            <person name="Richards S.R."/>
            <person name="Qu J."/>
            <person name="Jiang H."/>
            <person name="Jhangiani S.N."/>
            <person name="Agravi P."/>
            <person name="Goodspeed R."/>
            <person name="Gross S."/>
            <person name="Mandapat C."/>
            <person name="Jackson L."/>
            <person name="Mathew T."/>
            <person name="Pu L."/>
            <person name="Thornton R."/>
            <person name="Saada N."/>
            <person name="Wilczek-Boney K.B."/>
            <person name="Lee S."/>
            <person name="Kovar C."/>
            <person name="Wu Y."/>
            <person name="Scherer S.E."/>
            <person name="Worley K.C."/>
            <person name="Muzny D.M."/>
            <person name="Gibbs R."/>
        </authorList>
    </citation>
    <scope>NUCLEOTIDE SEQUENCE</scope>
    <source>
        <strain evidence="3">Brora</strain>
    </source>
</reference>
<evidence type="ECO:0000259" key="1">
    <source>
        <dbReference type="PROSITE" id="PS50003"/>
    </source>
</evidence>